<accession>A0ABD1PTT3</accession>
<evidence type="ECO:0000256" key="2">
    <source>
        <dbReference type="ARBA" id="ARBA00022737"/>
    </source>
</evidence>
<dbReference type="SUPFAM" id="SSF48452">
    <property type="entry name" value="TPR-like"/>
    <property type="match status" value="1"/>
</dbReference>
<dbReference type="InterPro" id="IPR046848">
    <property type="entry name" value="E_motif"/>
</dbReference>
<dbReference type="PROSITE" id="PS51375">
    <property type="entry name" value="PPR"/>
    <property type="match status" value="4"/>
</dbReference>
<comment type="caution">
    <text evidence="4">The sequence shown here is derived from an EMBL/GenBank/DDBJ whole genome shotgun (WGS) entry which is preliminary data.</text>
</comment>
<evidence type="ECO:0000313" key="4">
    <source>
        <dbReference type="EMBL" id="KAL2467338.1"/>
    </source>
</evidence>
<proteinExistence type="inferred from homology"/>
<dbReference type="InterPro" id="IPR011990">
    <property type="entry name" value="TPR-like_helical_dom_sf"/>
</dbReference>
<feature type="repeat" description="PPR" evidence="3">
    <location>
        <begin position="238"/>
        <end position="272"/>
    </location>
</feature>
<dbReference type="EMBL" id="JBFOLK010000013">
    <property type="protein sequence ID" value="KAL2467338.1"/>
    <property type="molecule type" value="Genomic_DNA"/>
</dbReference>
<evidence type="ECO:0000256" key="3">
    <source>
        <dbReference type="PROSITE-ProRule" id="PRU00708"/>
    </source>
</evidence>
<dbReference type="Pfam" id="PF13041">
    <property type="entry name" value="PPR_2"/>
    <property type="match status" value="2"/>
</dbReference>
<keyword evidence="5" id="KW-1185">Reference proteome</keyword>
<dbReference type="InterPro" id="IPR002885">
    <property type="entry name" value="PPR_rpt"/>
</dbReference>
<dbReference type="PANTHER" id="PTHR47926:SF436">
    <property type="entry name" value="PENTATRICOPEPTIDE REPEAT-CONTAINING PROTEIN ELI1, CHLOROPLASTIC-LIKE ISOFORM X2"/>
    <property type="match status" value="1"/>
</dbReference>
<feature type="repeat" description="PPR" evidence="3">
    <location>
        <begin position="339"/>
        <end position="373"/>
    </location>
</feature>
<reference evidence="5" key="1">
    <citation type="submission" date="2024-07" db="EMBL/GenBank/DDBJ databases">
        <title>Two chromosome-level genome assemblies of Korean endemic species Abeliophyllum distichum and Forsythia ovata (Oleaceae).</title>
        <authorList>
            <person name="Jang H."/>
        </authorList>
    </citation>
    <scope>NUCLEOTIDE SEQUENCE [LARGE SCALE GENOMIC DNA]</scope>
</reference>
<dbReference type="Gene3D" id="1.25.40.10">
    <property type="entry name" value="Tetratricopeptide repeat domain"/>
    <property type="match status" value="3"/>
</dbReference>
<comment type="similarity">
    <text evidence="1">Belongs to the PPR family. PCMP-H subfamily.</text>
</comment>
<dbReference type="Pfam" id="PF01535">
    <property type="entry name" value="PPR"/>
    <property type="match status" value="2"/>
</dbReference>
<feature type="repeat" description="PPR" evidence="3">
    <location>
        <begin position="176"/>
        <end position="210"/>
    </location>
</feature>
<dbReference type="Proteomes" id="UP001604336">
    <property type="component" value="Unassembled WGS sequence"/>
</dbReference>
<sequence length="541" mass="60225">MSVPASFSSSPILSLTEAATSISQLQQVHAYMLKTGLFHHTFAASRLLTAATTISHHSLSYVESIFTHVHRPNSYIYNTMIHAYATSETPGLSFIVFLKLLYENSQVYADKYTFTFILKACARVCRGKEGKQIHGIVLKNGLGDDEYIKNTLIHMYAKCGCFEVARNLLDRLQKDDAVSWNALLSVYTQMGFVELARELFDEMPVRNVESWNFMVSGYVNSGLVEEARDVFDVMLVKDIVSWNAMISGYAKSGAFGEVLVLFEDMQTVEVRPDNCTLVNVLSACAGLGALSQGKWVHAYIDRNGIEVEGFLATALVDMYSKCGCIEKALEVFDNVLKKDISTWNSMIAGLSIHGSGHHALKMFNQMISGGFTPTEVTFISILSACSRAGLVSEGLMMFDHMVRVYGIQPTIEHYGCLVDLIGRRGLLNEAKELLNKLTVKESPIVWQSLLASCRNHDDVELAEYIARKLFELEPKDTAGYVQLSNFHASLGRWNGVMEVRTRMREKGLKKEPGCSMIEIDGTVHEFLAGEGVIVEPPRLKV</sequence>
<dbReference type="FunFam" id="1.25.40.10:FF:000348">
    <property type="entry name" value="Pentatricopeptide repeat-containing protein chloroplastic"/>
    <property type="match status" value="1"/>
</dbReference>
<dbReference type="Pfam" id="PF20431">
    <property type="entry name" value="E_motif"/>
    <property type="match status" value="1"/>
</dbReference>
<dbReference type="FunFam" id="1.25.40.10:FF:000470">
    <property type="entry name" value="Pentatricopeptide repeat-containing protein At5g66520"/>
    <property type="match status" value="1"/>
</dbReference>
<protein>
    <submittedName>
        <fullName evidence="4">Pentatricopeptide repeat-containing protein</fullName>
    </submittedName>
</protein>
<organism evidence="4 5">
    <name type="scientific">Abeliophyllum distichum</name>
    <dbReference type="NCBI Taxonomy" id="126358"/>
    <lineage>
        <taxon>Eukaryota</taxon>
        <taxon>Viridiplantae</taxon>
        <taxon>Streptophyta</taxon>
        <taxon>Embryophyta</taxon>
        <taxon>Tracheophyta</taxon>
        <taxon>Spermatophyta</taxon>
        <taxon>Magnoliopsida</taxon>
        <taxon>eudicotyledons</taxon>
        <taxon>Gunneridae</taxon>
        <taxon>Pentapetalae</taxon>
        <taxon>asterids</taxon>
        <taxon>lamiids</taxon>
        <taxon>Lamiales</taxon>
        <taxon>Oleaceae</taxon>
        <taxon>Forsythieae</taxon>
        <taxon>Abeliophyllum</taxon>
    </lineage>
</organism>
<dbReference type="AlphaFoldDB" id="A0ABD1PTT3"/>
<dbReference type="InterPro" id="IPR046960">
    <property type="entry name" value="PPR_At4g14850-like_plant"/>
</dbReference>
<dbReference type="NCBIfam" id="TIGR00756">
    <property type="entry name" value="PPR"/>
    <property type="match status" value="6"/>
</dbReference>
<dbReference type="GO" id="GO:0003729">
    <property type="term" value="F:mRNA binding"/>
    <property type="evidence" value="ECO:0007669"/>
    <property type="project" value="UniProtKB-ARBA"/>
</dbReference>
<name>A0ABD1PTT3_9LAMI</name>
<dbReference type="FunFam" id="1.25.40.10:FF:000690">
    <property type="entry name" value="Pentatricopeptide repeat-containing protein"/>
    <property type="match status" value="1"/>
</dbReference>
<evidence type="ECO:0000256" key="1">
    <source>
        <dbReference type="ARBA" id="ARBA00006643"/>
    </source>
</evidence>
<feature type="repeat" description="PPR" evidence="3">
    <location>
        <begin position="374"/>
        <end position="409"/>
    </location>
</feature>
<dbReference type="PANTHER" id="PTHR47926">
    <property type="entry name" value="PENTATRICOPEPTIDE REPEAT-CONTAINING PROTEIN"/>
    <property type="match status" value="1"/>
</dbReference>
<gene>
    <name evidence="4" type="ORF">Adt_43189</name>
</gene>
<keyword evidence="2" id="KW-0677">Repeat</keyword>
<evidence type="ECO:0000313" key="5">
    <source>
        <dbReference type="Proteomes" id="UP001604336"/>
    </source>
</evidence>